<organism evidence="2 3">
    <name type="scientific">Geomesophilobacter sediminis</name>
    <dbReference type="NCBI Taxonomy" id="2798584"/>
    <lineage>
        <taxon>Bacteria</taxon>
        <taxon>Pseudomonadati</taxon>
        <taxon>Thermodesulfobacteriota</taxon>
        <taxon>Desulfuromonadia</taxon>
        <taxon>Geobacterales</taxon>
        <taxon>Geobacteraceae</taxon>
        <taxon>Geomesophilobacter</taxon>
    </lineage>
</organism>
<accession>A0A8J7LY60</accession>
<dbReference type="AlphaFoldDB" id="A0A8J7LY60"/>
<dbReference type="RefSeq" id="WP_199383249.1">
    <property type="nucleotide sequence ID" value="NZ_JAEMHM010000005.1"/>
</dbReference>
<feature type="signal peptide" evidence="1">
    <location>
        <begin position="1"/>
        <end position="20"/>
    </location>
</feature>
<sequence>MVRLLSVIIACLLLSACAVSREAMMKADYGPQPSKEEAMQKVKQYLSLVLIDPDSLKLACSDDIRKGWLRDDPLGGTPNFGWLIYCNVNAKNRFGGYTGYKNYFFAINKFSVVSRDVTDTTNINLFRGFAP</sequence>
<gene>
    <name evidence="2" type="ORF">JFN93_06725</name>
</gene>
<dbReference type="EMBL" id="JAEMHM010000005">
    <property type="protein sequence ID" value="MBJ6724396.1"/>
    <property type="molecule type" value="Genomic_DNA"/>
</dbReference>
<keyword evidence="3" id="KW-1185">Reference proteome</keyword>
<feature type="chain" id="PRO_5035247185" description="Lipoprotein" evidence="1">
    <location>
        <begin position="21"/>
        <end position="131"/>
    </location>
</feature>
<reference evidence="2" key="1">
    <citation type="submission" date="2020-12" db="EMBL/GenBank/DDBJ databases">
        <title>Geomonas sp. Red875, isolated from river sediment.</title>
        <authorList>
            <person name="Xu Z."/>
            <person name="Zhang Z."/>
            <person name="Masuda Y."/>
            <person name="Itoh H."/>
            <person name="Senoo K."/>
        </authorList>
    </citation>
    <scope>NUCLEOTIDE SEQUENCE</scope>
    <source>
        <strain evidence="2">Red875</strain>
    </source>
</reference>
<evidence type="ECO:0008006" key="4">
    <source>
        <dbReference type="Google" id="ProtNLM"/>
    </source>
</evidence>
<evidence type="ECO:0000313" key="2">
    <source>
        <dbReference type="EMBL" id="MBJ6724396.1"/>
    </source>
</evidence>
<evidence type="ECO:0000313" key="3">
    <source>
        <dbReference type="Proteomes" id="UP000636888"/>
    </source>
</evidence>
<protein>
    <recommendedName>
        <fullName evidence="4">Lipoprotein</fullName>
    </recommendedName>
</protein>
<name>A0A8J7LY60_9BACT</name>
<keyword evidence="1" id="KW-0732">Signal</keyword>
<evidence type="ECO:0000256" key="1">
    <source>
        <dbReference type="SAM" id="SignalP"/>
    </source>
</evidence>
<dbReference type="PROSITE" id="PS51257">
    <property type="entry name" value="PROKAR_LIPOPROTEIN"/>
    <property type="match status" value="1"/>
</dbReference>
<comment type="caution">
    <text evidence="2">The sequence shown here is derived from an EMBL/GenBank/DDBJ whole genome shotgun (WGS) entry which is preliminary data.</text>
</comment>
<proteinExistence type="predicted"/>
<dbReference type="Proteomes" id="UP000636888">
    <property type="component" value="Unassembled WGS sequence"/>
</dbReference>